<keyword evidence="5" id="KW-0346">Stress response</keyword>
<comment type="subunit">
    <text evidence="5">Homodimer.</text>
</comment>
<dbReference type="SMART" id="SM00387">
    <property type="entry name" value="HATPase_c"/>
    <property type="match status" value="1"/>
</dbReference>
<keyword evidence="3 5" id="KW-0067">ATP-binding</keyword>
<dbReference type="PATRIC" id="fig|411473.3.peg.2925"/>
<dbReference type="Gene3D" id="3.30.230.80">
    <property type="match status" value="1"/>
</dbReference>
<dbReference type="Gene3D" id="3.30.565.10">
    <property type="entry name" value="Histidine kinase-like ATPase, C-terminal domain"/>
    <property type="match status" value="1"/>
</dbReference>
<dbReference type="InterPro" id="IPR020575">
    <property type="entry name" value="Hsp90_N"/>
</dbReference>
<sequence>MEQKQFQAESKKLMDMMIHSIYTHKEIFLRELISNASDAIDKLYFKSLTDDSVGMNKSDFKITLAVDKDARTLTITDNGIGMTKAEMEEHLGTIANSGSLQFKKENNLAEDNQIIGQFGVGFYSAFMVSKRVTVKSLAFGEKQAYVWQSEGVEGYTMDTCEKDTVGTEITLELLDDVAADAEGNGGENYSEFLDQYRIQSLVKRYSDYIRFPICMDMTKSRKKEDSDEYEEYVENVTLNSMVPLWHKNKNEISEEEYNSFYKDKCGDYTDPLCHMHVRNEGTITYDALLYIPSHTPFNYYSKDYEKGLQLYANGVLIMDRCEDLLPDYFSFVKGLVDSEDLSLNISREMLQHDAQLRQIARSIERTIKNELQRMMKNDREKYEKFYQAFGLQLKYGIYQDYGMHKDLLQDLLLFPSSKDGKLVSLKEYVDRMPEGQDKIYYAAGESIARIESLPQTEQVKDKGYEILYFTENVDEFAIRMMQGYQEKQFQSVLDSNLDLESEEEKKELEEKQESSKDMLEAVKKALEGKVGNVKLSGRLKSHPVCLSSEGELSMEMAKTLNAMPGTEGQKLQAQTVLEINPEHPIYQRLMELQTGDSAKLDDYAKLLYDQALLIAGMPVEDPVAFSNRICDLM</sequence>
<dbReference type="CDD" id="cd16927">
    <property type="entry name" value="HATPase_Hsp90-like"/>
    <property type="match status" value="1"/>
</dbReference>
<feature type="binding site" evidence="6">
    <location>
        <position position="31"/>
    </location>
    <ligand>
        <name>ATP</name>
        <dbReference type="ChEBI" id="CHEBI:30616"/>
    </ligand>
</feature>
<dbReference type="InterPro" id="IPR003594">
    <property type="entry name" value="HATPase_dom"/>
</dbReference>
<keyword evidence="2 5" id="KW-0547">Nucleotide-binding</keyword>
<dbReference type="InterPro" id="IPR019805">
    <property type="entry name" value="Heat_shock_protein_90_CS"/>
</dbReference>
<dbReference type="Gene3D" id="3.40.50.11260">
    <property type="match status" value="1"/>
</dbReference>
<organism evidence="8 9">
    <name type="scientific">Ruminococcus callidus ATCC 27760</name>
    <dbReference type="NCBI Taxonomy" id="411473"/>
    <lineage>
        <taxon>Bacteria</taxon>
        <taxon>Bacillati</taxon>
        <taxon>Bacillota</taxon>
        <taxon>Clostridia</taxon>
        <taxon>Eubacteriales</taxon>
        <taxon>Oscillospiraceae</taxon>
        <taxon>Ruminococcus</taxon>
    </lineage>
</organism>
<dbReference type="PRINTS" id="PR00775">
    <property type="entry name" value="HEATSHOCK90"/>
</dbReference>
<dbReference type="EMBL" id="AWVF01000475">
    <property type="protein sequence ID" value="ERJ86638.1"/>
    <property type="molecule type" value="Genomic_DNA"/>
</dbReference>
<dbReference type="SUPFAM" id="SSF54211">
    <property type="entry name" value="Ribosomal protein S5 domain 2-like"/>
    <property type="match status" value="1"/>
</dbReference>
<dbReference type="GeneID" id="93692621"/>
<dbReference type="Pfam" id="PF13589">
    <property type="entry name" value="HATPase_c_3"/>
    <property type="match status" value="1"/>
</dbReference>
<evidence type="ECO:0000256" key="1">
    <source>
        <dbReference type="ARBA" id="ARBA00008239"/>
    </source>
</evidence>
<dbReference type="GO" id="GO:0005737">
    <property type="term" value="C:cytoplasm"/>
    <property type="evidence" value="ECO:0007669"/>
    <property type="project" value="UniProtKB-SubCell"/>
</dbReference>
<dbReference type="GO" id="GO:0051082">
    <property type="term" value="F:unfolded protein binding"/>
    <property type="evidence" value="ECO:0007669"/>
    <property type="project" value="UniProtKB-UniRule"/>
</dbReference>
<feature type="binding site" evidence="6">
    <location>
        <position position="347"/>
    </location>
    <ligand>
        <name>ATP</name>
        <dbReference type="ChEBI" id="CHEBI:30616"/>
    </ligand>
</feature>
<evidence type="ECO:0000313" key="8">
    <source>
        <dbReference type="EMBL" id="ERJ86638.1"/>
    </source>
</evidence>
<feature type="binding site" evidence="6">
    <location>
        <position position="82"/>
    </location>
    <ligand>
        <name>ATP</name>
        <dbReference type="ChEBI" id="CHEBI:30616"/>
    </ligand>
</feature>
<gene>
    <name evidence="5" type="primary">htpG</name>
    <name evidence="8" type="ORF">RUMCAL_03496</name>
</gene>
<accession>U2LHS4</accession>
<comment type="caution">
    <text evidence="5">Lacks conserved residue(s) required for the propagation of feature annotation.</text>
</comment>
<dbReference type="eggNOG" id="COG0326">
    <property type="taxonomic scope" value="Bacteria"/>
</dbReference>
<dbReference type="OrthoDB" id="9802640at2"/>
<dbReference type="HAMAP" id="MF_00505">
    <property type="entry name" value="HSP90"/>
    <property type="match status" value="1"/>
</dbReference>
<dbReference type="NCBIfam" id="NF003555">
    <property type="entry name" value="PRK05218.1"/>
    <property type="match status" value="1"/>
</dbReference>
<dbReference type="SUPFAM" id="SSF55874">
    <property type="entry name" value="ATPase domain of HSP90 chaperone/DNA topoisomerase II/histidine kinase"/>
    <property type="match status" value="1"/>
</dbReference>
<dbReference type="InterPro" id="IPR037196">
    <property type="entry name" value="HSP90_C"/>
</dbReference>
<dbReference type="PIRSF" id="PIRSF002583">
    <property type="entry name" value="Hsp90"/>
    <property type="match status" value="1"/>
</dbReference>
<evidence type="ECO:0000256" key="2">
    <source>
        <dbReference type="ARBA" id="ARBA00022741"/>
    </source>
</evidence>
<comment type="similarity">
    <text evidence="1 5">Belongs to the heat shock protein 90 family.</text>
</comment>
<keyword evidence="4 5" id="KW-0143">Chaperone</keyword>
<dbReference type="InterPro" id="IPR020568">
    <property type="entry name" value="Ribosomal_Su5_D2-typ_SF"/>
</dbReference>
<feature type="binding site" evidence="6">
    <location>
        <position position="77"/>
    </location>
    <ligand>
        <name>ATP</name>
        <dbReference type="ChEBI" id="CHEBI:30616"/>
    </ligand>
</feature>
<evidence type="ECO:0000256" key="4">
    <source>
        <dbReference type="ARBA" id="ARBA00023186"/>
    </source>
</evidence>
<feature type="binding site" evidence="6">
    <location>
        <position position="167"/>
    </location>
    <ligand>
        <name>ATP</name>
        <dbReference type="ChEBI" id="CHEBI:30616"/>
    </ligand>
</feature>
<dbReference type="InterPro" id="IPR036890">
    <property type="entry name" value="HATPase_C_sf"/>
</dbReference>
<dbReference type="InterPro" id="IPR001404">
    <property type="entry name" value="Hsp90_fam"/>
</dbReference>
<name>U2LHS4_9FIRM</name>
<feature type="region of interest" description="A; substrate-binding" evidence="5">
    <location>
        <begin position="1"/>
        <end position="347"/>
    </location>
</feature>
<reference evidence="8 9" key="1">
    <citation type="submission" date="2013-07" db="EMBL/GenBank/DDBJ databases">
        <authorList>
            <person name="Weinstock G."/>
            <person name="Sodergren E."/>
            <person name="Wylie T."/>
            <person name="Fulton L."/>
            <person name="Fulton R."/>
            <person name="Fronick C."/>
            <person name="O'Laughlin M."/>
            <person name="Godfrey J."/>
            <person name="Miner T."/>
            <person name="Herter B."/>
            <person name="Appelbaum E."/>
            <person name="Cordes M."/>
            <person name="Lek S."/>
            <person name="Wollam A."/>
            <person name="Pepin K.H."/>
            <person name="Palsikar V.B."/>
            <person name="Mitreva M."/>
            <person name="Wilson R.K."/>
        </authorList>
    </citation>
    <scope>NUCLEOTIDE SEQUENCE [LARGE SCALE GENOMIC DNA]</scope>
    <source>
        <strain evidence="8 9">ATCC 27760</strain>
    </source>
</reference>
<dbReference type="GO" id="GO:0005524">
    <property type="term" value="F:ATP binding"/>
    <property type="evidence" value="ECO:0007669"/>
    <property type="project" value="UniProtKB-UniRule"/>
</dbReference>
<dbReference type="SUPFAM" id="SSF110942">
    <property type="entry name" value="HSP90 C-terminal domain"/>
    <property type="match status" value="1"/>
</dbReference>
<feature type="binding site" evidence="6">
    <location>
        <begin position="97"/>
        <end position="98"/>
    </location>
    <ligand>
        <name>ATP</name>
        <dbReference type="ChEBI" id="CHEBI:30616"/>
    </ligand>
</feature>
<keyword evidence="5" id="KW-0963">Cytoplasm</keyword>
<dbReference type="PANTHER" id="PTHR11528">
    <property type="entry name" value="HEAT SHOCK PROTEIN 90 FAMILY MEMBER"/>
    <property type="match status" value="1"/>
</dbReference>
<comment type="caution">
    <text evidence="8">The sequence shown here is derived from an EMBL/GenBank/DDBJ whole genome shotgun (WGS) entry which is preliminary data.</text>
</comment>
<proteinExistence type="inferred from homology"/>
<evidence type="ECO:0000256" key="3">
    <source>
        <dbReference type="ARBA" id="ARBA00022840"/>
    </source>
</evidence>
<dbReference type="GO" id="GO:0140662">
    <property type="term" value="F:ATP-dependent protein folding chaperone"/>
    <property type="evidence" value="ECO:0007669"/>
    <property type="project" value="InterPro"/>
</dbReference>
<keyword evidence="9" id="KW-1185">Reference proteome</keyword>
<protein>
    <recommendedName>
        <fullName evidence="5">Chaperone protein HtpG</fullName>
    </recommendedName>
    <alternativeName>
        <fullName evidence="5">Heat shock protein HtpG</fullName>
    </alternativeName>
    <alternativeName>
        <fullName evidence="5">High temperature protein G</fullName>
    </alternativeName>
</protein>
<dbReference type="STRING" id="411473.RUMCAL_03496"/>
<feature type="region of interest" description="C" evidence="5">
    <location>
        <begin position="559"/>
        <end position="633"/>
    </location>
</feature>
<feature type="binding site" evidence="6">
    <location>
        <begin position="117"/>
        <end position="122"/>
    </location>
    <ligand>
        <name>ATP</name>
        <dbReference type="ChEBI" id="CHEBI:30616"/>
    </ligand>
</feature>
<feature type="domain" description="Histidine kinase/HSP90-like ATPase" evidence="7">
    <location>
        <begin position="24"/>
        <end position="177"/>
    </location>
</feature>
<dbReference type="Gene3D" id="1.20.120.790">
    <property type="entry name" value="Heat shock protein 90, C-terminal domain"/>
    <property type="match status" value="1"/>
</dbReference>
<dbReference type="RefSeq" id="WP_021681825.1">
    <property type="nucleotide sequence ID" value="NZ_KI260386.1"/>
</dbReference>
<comment type="function">
    <text evidence="5">Molecular chaperone. Has ATPase activity.</text>
</comment>
<dbReference type="AlphaFoldDB" id="U2LHS4"/>
<dbReference type="GO" id="GO:0016887">
    <property type="term" value="F:ATP hydrolysis activity"/>
    <property type="evidence" value="ECO:0007669"/>
    <property type="project" value="InterPro"/>
</dbReference>
<dbReference type="HOGENOM" id="CLU_006684_3_0_9"/>
<comment type="subcellular location">
    <subcellularLocation>
        <location evidence="5">Cytoplasm</location>
    </subcellularLocation>
</comment>
<evidence type="ECO:0000259" key="7">
    <source>
        <dbReference type="SMART" id="SM00387"/>
    </source>
</evidence>
<dbReference type="Proteomes" id="UP000016662">
    <property type="component" value="Unassembled WGS sequence"/>
</dbReference>
<evidence type="ECO:0000256" key="6">
    <source>
        <dbReference type="PIRSR" id="PIRSR002583-1"/>
    </source>
</evidence>
<feature type="binding site" evidence="6">
    <location>
        <position position="35"/>
    </location>
    <ligand>
        <name>ATP</name>
        <dbReference type="ChEBI" id="CHEBI:30616"/>
    </ligand>
</feature>
<evidence type="ECO:0000313" key="9">
    <source>
        <dbReference type="Proteomes" id="UP000016662"/>
    </source>
</evidence>
<dbReference type="PROSITE" id="PS00298">
    <property type="entry name" value="HSP90"/>
    <property type="match status" value="1"/>
</dbReference>
<evidence type="ECO:0000256" key="5">
    <source>
        <dbReference type="HAMAP-Rule" id="MF_00505"/>
    </source>
</evidence>
<dbReference type="Pfam" id="PF00183">
    <property type="entry name" value="HSP90"/>
    <property type="match status" value="1"/>
</dbReference>